<dbReference type="PRINTS" id="PR00725">
    <property type="entry name" value="DADACBPTASE1"/>
</dbReference>
<feature type="region of interest" description="Disordered" evidence="10">
    <location>
        <begin position="309"/>
        <end position="359"/>
    </location>
</feature>
<feature type="active site" evidence="7">
    <location>
        <position position="128"/>
    </location>
</feature>
<keyword evidence="12" id="KW-0645">Protease</keyword>
<dbReference type="Gene3D" id="3.40.710.10">
    <property type="entry name" value="DD-peptidase/beta-lactamase superfamily"/>
    <property type="match status" value="1"/>
</dbReference>
<evidence type="ECO:0000256" key="7">
    <source>
        <dbReference type="PIRSR" id="PIRSR618044-1"/>
    </source>
</evidence>
<evidence type="ECO:0000256" key="10">
    <source>
        <dbReference type="SAM" id="MobiDB-lite"/>
    </source>
</evidence>
<dbReference type="InterPro" id="IPR012338">
    <property type="entry name" value="Beta-lactam/transpept-like"/>
</dbReference>
<dbReference type="EMBL" id="FNYC01000008">
    <property type="protein sequence ID" value="SEJ45282.1"/>
    <property type="molecule type" value="Genomic_DNA"/>
</dbReference>
<evidence type="ECO:0000259" key="11">
    <source>
        <dbReference type="Pfam" id="PF00768"/>
    </source>
</evidence>
<organism evidence="12 13">
    <name type="scientific">Frateuria terrea</name>
    <dbReference type="NCBI Taxonomy" id="529704"/>
    <lineage>
        <taxon>Bacteria</taxon>
        <taxon>Pseudomonadati</taxon>
        <taxon>Pseudomonadota</taxon>
        <taxon>Gammaproteobacteria</taxon>
        <taxon>Lysobacterales</taxon>
        <taxon>Rhodanobacteraceae</taxon>
        <taxon>Frateuria</taxon>
    </lineage>
</organism>
<dbReference type="GO" id="GO:0009002">
    <property type="term" value="F:serine-type D-Ala-D-Ala carboxypeptidase activity"/>
    <property type="evidence" value="ECO:0007669"/>
    <property type="project" value="InterPro"/>
</dbReference>
<feature type="active site" description="Acyl-ester intermediate" evidence="7">
    <location>
        <position position="68"/>
    </location>
</feature>
<dbReference type="GO" id="GO:0006508">
    <property type="term" value="P:proteolysis"/>
    <property type="evidence" value="ECO:0007669"/>
    <property type="project" value="InterPro"/>
</dbReference>
<evidence type="ECO:0000313" key="13">
    <source>
        <dbReference type="Proteomes" id="UP000199420"/>
    </source>
</evidence>
<evidence type="ECO:0000256" key="5">
    <source>
        <dbReference type="ARBA" id="ARBA00022984"/>
    </source>
</evidence>
<dbReference type="InterPro" id="IPR018044">
    <property type="entry name" value="Peptidase_S11"/>
</dbReference>
<protein>
    <submittedName>
        <fullName evidence="12">D-alanyl-D-alanine carboxypeptidase (Penicillin-binding protein 5/6)</fullName>
    </submittedName>
</protein>
<dbReference type="InterPro" id="IPR001967">
    <property type="entry name" value="Peptidase_S11_N"/>
</dbReference>
<evidence type="ECO:0000256" key="9">
    <source>
        <dbReference type="RuleBase" id="RU004016"/>
    </source>
</evidence>
<dbReference type="PANTHER" id="PTHR21581">
    <property type="entry name" value="D-ALANYL-D-ALANINE CARBOXYPEPTIDASE"/>
    <property type="match status" value="1"/>
</dbReference>
<keyword evidence="6" id="KW-0961">Cell wall biogenesis/degradation</keyword>
<dbReference type="AlphaFoldDB" id="A0A1H6Z6M6"/>
<dbReference type="SUPFAM" id="SSF56601">
    <property type="entry name" value="beta-lactamase/transpeptidase-like"/>
    <property type="match status" value="1"/>
</dbReference>
<evidence type="ECO:0000256" key="8">
    <source>
        <dbReference type="PIRSR" id="PIRSR618044-2"/>
    </source>
</evidence>
<feature type="active site" description="Proton acceptor" evidence="7">
    <location>
        <position position="71"/>
    </location>
</feature>
<dbReference type="Proteomes" id="UP000199420">
    <property type="component" value="Unassembled WGS sequence"/>
</dbReference>
<keyword evidence="2" id="KW-0732">Signal</keyword>
<feature type="compositionally biased region" description="Basic residues" evidence="10">
    <location>
        <begin position="321"/>
        <end position="341"/>
    </location>
</feature>
<accession>A0A1H6Z6M6</accession>
<keyword evidence="4" id="KW-0133">Cell shape</keyword>
<gene>
    <name evidence="12" type="ORF">SAMN04487997_3425</name>
</gene>
<evidence type="ECO:0000256" key="4">
    <source>
        <dbReference type="ARBA" id="ARBA00022960"/>
    </source>
</evidence>
<keyword evidence="12" id="KW-0121">Carboxypeptidase</keyword>
<dbReference type="Pfam" id="PF00768">
    <property type="entry name" value="Peptidase_S11"/>
    <property type="match status" value="1"/>
</dbReference>
<dbReference type="GO" id="GO:0008360">
    <property type="term" value="P:regulation of cell shape"/>
    <property type="evidence" value="ECO:0007669"/>
    <property type="project" value="UniProtKB-KW"/>
</dbReference>
<dbReference type="PANTHER" id="PTHR21581:SF6">
    <property type="entry name" value="TRAFFICKING PROTEIN PARTICLE COMPLEX SUBUNIT 12"/>
    <property type="match status" value="1"/>
</dbReference>
<evidence type="ECO:0000256" key="1">
    <source>
        <dbReference type="ARBA" id="ARBA00007164"/>
    </source>
</evidence>
<dbReference type="GO" id="GO:0071555">
    <property type="term" value="P:cell wall organization"/>
    <property type="evidence" value="ECO:0007669"/>
    <property type="project" value="UniProtKB-KW"/>
</dbReference>
<evidence type="ECO:0000313" key="12">
    <source>
        <dbReference type="EMBL" id="SEJ45282.1"/>
    </source>
</evidence>
<sequence length="359" mass="37822">MTSSSAAGNTGVSPESFSSSRLGALLAITLLWLVASVAHAGQAAIVVDATTGRVLGQVNADEQNYPASLTKMMTLYLTFRELKAGRLTLEDNLPVSRWAADREPSKLGLRPGQTITVQDCILAMVTKSANDAATVAAESIGGTETGFADMMNAQAALLGMAGTHFDNASGLPDPRNVSTARDLLTLAMALYRDFPQYAHYFSTTQFTFEGRVVHGHNHLMDRYDGMDGLKTGYTAASGFNLASTAVRDGHRLFAVVLGGRTANKRDSLMASLLDAGFEQSEAAAALAAAGQPPTGVAHRVLAALSPIASAEADPAPASAPRRVKHRGAARRSGHRPHHHAAKQLADRKSKRTTSKGSDD</sequence>
<comment type="similarity">
    <text evidence="1 9">Belongs to the peptidase S11 family.</text>
</comment>
<dbReference type="OrthoDB" id="9795979at2"/>
<evidence type="ECO:0000256" key="3">
    <source>
        <dbReference type="ARBA" id="ARBA00022801"/>
    </source>
</evidence>
<keyword evidence="13" id="KW-1185">Reference proteome</keyword>
<keyword evidence="3" id="KW-0378">Hydrolase</keyword>
<feature type="compositionally biased region" description="Low complexity" evidence="10">
    <location>
        <begin position="309"/>
        <end position="320"/>
    </location>
</feature>
<name>A0A1H6Z6M6_9GAMM</name>
<feature type="binding site" evidence="8">
    <location>
        <position position="230"/>
    </location>
    <ligand>
        <name>substrate</name>
    </ligand>
</feature>
<proteinExistence type="inferred from homology"/>
<reference evidence="12 13" key="1">
    <citation type="submission" date="2016-10" db="EMBL/GenBank/DDBJ databases">
        <authorList>
            <person name="de Groot N.N."/>
        </authorList>
    </citation>
    <scope>NUCLEOTIDE SEQUENCE [LARGE SCALE GENOMIC DNA]</scope>
    <source>
        <strain evidence="12 13">DSM 26515</strain>
    </source>
</reference>
<evidence type="ECO:0000256" key="6">
    <source>
        <dbReference type="ARBA" id="ARBA00023316"/>
    </source>
</evidence>
<dbReference type="GO" id="GO:0009252">
    <property type="term" value="P:peptidoglycan biosynthetic process"/>
    <property type="evidence" value="ECO:0007669"/>
    <property type="project" value="UniProtKB-KW"/>
</dbReference>
<evidence type="ECO:0000256" key="2">
    <source>
        <dbReference type="ARBA" id="ARBA00022729"/>
    </source>
</evidence>
<dbReference type="STRING" id="529704.SAMN02927913_3517"/>
<keyword evidence="5" id="KW-0573">Peptidoglycan synthesis</keyword>
<feature type="domain" description="Peptidase S11 D-alanyl-D-alanine carboxypeptidase A N-terminal" evidence="11">
    <location>
        <begin position="38"/>
        <end position="260"/>
    </location>
</feature>